<evidence type="ECO:0000313" key="4">
    <source>
        <dbReference type="Proteomes" id="UP001612928"/>
    </source>
</evidence>
<dbReference type="Proteomes" id="UP001612928">
    <property type="component" value="Unassembled WGS sequence"/>
</dbReference>
<keyword evidence="2" id="KW-1133">Transmembrane helix</keyword>
<dbReference type="RefSeq" id="WP_397024033.1">
    <property type="nucleotide sequence ID" value="NZ_JBITMB010000007.1"/>
</dbReference>
<proteinExistence type="predicted"/>
<dbReference type="NCBIfam" id="NF038083">
    <property type="entry name" value="CU044_5270_fam"/>
    <property type="match status" value="1"/>
</dbReference>
<organism evidence="3 4">
    <name type="scientific">Nonomuraea indica</name>
    <dbReference type="NCBI Taxonomy" id="1581193"/>
    <lineage>
        <taxon>Bacteria</taxon>
        <taxon>Bacillati</taxon>
        <taxon>Actinomycetota</taxon>
        <taxon>Actinomycetes</taxon>
        <taxon>Streptosporangiales</taxon>
        <taxon>Streptosporangiaceae</taxon>
        <taxon>Nonomuraea</taxon>
    </lineage>
</organism>
<comment type="caution">
    <text evidence="3">The sequence shown here is derived from an EMBL/GenBank/DDBJ whole genome shotgun (WGS) entry which is preliminary data.</text>
</comment>
<accession>A0ABW8AAP8</accession>
<sequence>MDDEIRAFADGRPAAPPYSEDARARARDRLLREARGHGGLRRPRLGWQAVAAFGITVTLVGGVAVALTGDRQGPDAATSVSQAGVSFPELDPKPGQFILVESDTMYGSHAIREDGETRHLYRTHRKIWQSVDGSADGLLLIEGREPKPYPGEKDLPQDAADWRGSSWTLLNSCSQPKGRYRDDFAYLSTLPTEPAAMRGHLYQGDPGPSPKGDADVRAFQDAVEILREGYLPKAQRAALYEAIKSIDGVVETPGVADSAGRRGVALGRTWAQTGLHEEIIFDPETRMMLGERATVADGSTAKAPVGAVVAHTAQLKVSVVDELPEAPAGTTRSDCMPAPTESPTPPPTAPPSDAPPTAPPSDAPPTAPPSDAPPTAPPSDAPASARPSTPLSDAPDAPRPTDAPVEGPADAPVEGPVEGPAEEPAGGSAQASGRPAPSAPSADATDGPAPGAAPPGAPVS</sequence>
<feature type="region of interest" description="Disordered" evidence="1">
    <location>
        <begin position="326"/>
        <end position="460"/>
    </location>
</feature>
<feature type="compositionally biased region" description="Pro residues" evidence="1">
    <location>
        <begin position="451"/>
        <end position="460"/>
    </location>
</feature>
<feature type="compositionally biased region" description="Pro residues" evidence="1">
    <location>
        <begin position="340"/>
        <end position="380"/>
    </location>
</feature>
<feature type="compositionally biased region" description="Low complexity" evidence="1">
    <location>
        <begin position="381"/>
        <end position="404"/>
    </location>
</feature>
<keyword evidence="4" id="KW-1185">Reference proteome</keyword>
<feature type="transmembrane region" description="Helical" evidence="2">
    <location>
        <begin position="45"/>
        <end position="67"/>
    </location>
</feature>
<reference evidence="3 4" key="1">
    <citation type="submission" date="2024-10" db="EMBL/GenBank/DDBJ databases">
        <title>The Natural Products Discovery Center: Release of the First 8490 Sequenced Strains for Exploring Actinobacteria Biosynthetic Diversity.</title>
        <authorList>
            <person name="Kalkreuter E."/>
            <person name="Kautsar S.A."/>
            <person name="Yang D."/>
            <person name="Bader C.D."/>
            <person name="Teijaro C.N."/>
            <person name="Fluegel L."/>
            <person name="Davis C.M."/>
            <person name="Simpson J.R."/>
            <person name="Lauterbach L."/>
            <person name="Steele A.D."/>
            <person name="Gui C."/>
            <person name="Meng S."/>
            <person name="Li G."/>
            <person name="Viehrig K."/>
            <person name="Ye F."/>
            <person name="Su P."/>
            <person name="Kiefer A.F."/>
            <person name="Nichols A."/>
            <person name="Cepeda A.J."/>
            <person name="Yan W."/>
            <person name="Fan B."/>
            <person name="Jiang Y."/>
            <person name="Adhikari A."/>
            <person name="Zheng C.-J."/>
            <person name="Schuster L."/>
            <person name="Cowan T.M."/>
            <person name="Smanski M.J."/>
            <person name="Chevrette M.G."/>
            <person name="De Carvalho L.P.S."/>
            <person name="Shen B."/>
        </authorList>
    </citation>
    <scope>NUCLEOTIDE SEQUENCE [LARGE SCALE GENOMIC DNA]</scope>
    <source>
        <strain evidence="3 4">NPDC049503</strain>
    </source>
</reference>
<dbReference type="InterPro" id="IPR047789">
    <property type="entry name" value="CU044_5270-like"/>
</dbReference>
<evidence type="ECO:0000256" key="2">
    <source>
        <dbReference type="SAM" id="Phobius"/>
    </source>
</evidence>
<keyword evidence="2" id="KW-0472">Membrane</keyword>
<feature type="compositionally biased region" description="Low complexity" evidence="1">
    <location>
        <begin position="411"/>
        <end position="450"/>
    </location>
</feature>
<evidence type="ECO:0000256" key="1">
    <source>
        <dbReference type="SAM" id="MobiDB-lite"/>
    </source>
</evidence>
<feature type="region of interest" description="Disordered" evidence="1">
    <location>
        <begin position="1"/>
        <end position="24"/>
    </location>
</feature>
<name>A0ABW8AAP8_9ACTN</name>
<gene>
    <name evidence="3" type="ORF">ACIBP5_28115</name>
</gene>
<dbReference type="EMBL" id="JBITMB010000007">
    <property type="protein sequence ID" value="MFI7443855.1"/>
    <property type="molecule type" value="Genomic_DNA"/>
</dbReference>
<protein>
    <submittedName>
        <fullName evidence="3">CU044_5270 family protein</fullName>
    </submittedName>
</protein>
<evidence type="ECO:0000313" key="3">
    <source>
        <dbReference type="EMBL" id="MFI7443855.1"/>
    </source>
</evidence>
<keyword evidence="2" id="KW-0812">Transmembrane</keyword>